<proteinExistence type="predicted"/>
<reference evidence="2" key="1">
    <citation type="submission" date="2017-05" db="EMBL/GenBank/DDBJ databases">
        <authorList>
            <person name="Imhoff J.F."/>
            <person name="Rahn T."/>
            <person name="Kuenzel S."/>
            <person name="Neulinger S.C."/>
        </authorList>
    </citation>
    <scope>NUCLEOTIDE SEQUENCE</scope>
    <source>
        <strain evidence="2">LMG 28126</strain>
    </source>
</reference>
<protein>
    <recommendedName>
        <fullName evidence="4">Invasion protein IalB, involved in pathogenesis</fullName>
    </recommendedName>
</protein>
<dbReference type="Gene3D" id="2.60.40.1880">
    <property type="entry name" value="Invasion associated locus B (IalB) protein"/>
    <property type="match status" value="1"/>
</dbReference>
<dbReference type="Pfam" id="PF06776">
    <property type="entry name" value="IalB"/>
    <property type="match status" value="1"/>
</dbReference>
<evidence type="ECO:0008006" key="4">
    <source>
        <dbReference type="Google" id="ProtNLM"/>
    </source>
</evidence>
<keyword evidence="3" id="KW-1185">Reference proteome</keyword>
<evidence type="ECO:0000256" key="1">
    <source>
        <dbReference type="SAM" id="SignalP"/>
    </source>
</evidence>
<evidence type="ECO:0000313" key="2">
    <source>
        <dbReference type="EMBL" id="MBK5926967.1"/>
    </source>
</evidence>
<organism evidence="2 3">
    <name type="scientific">Rhodobaculum claviforme</name>
    <dbReference type="NCBI Taxonomy" id="1549854"/>
    <lineage>
        <taxon>Bacteria</taxon>
        <taxon>Pseudomonadati</taxon>
        <taxon>Pseudomonadota</taxon>
        <taxon>Alphaproteobacteria</taxon>
        <taxon>Rhodobacterales</taxon>
        <taxon>Paracoccaceae</taxon>
        <taxon>Rhodobaculum</taxon>
    </lineage>
</organism>
<feature type="chain" id="PRO_5037464479" description="Invasion protein IalB, involved in pathogenesis" evidence="1">
    <location>
        <begin position="25"/>
        <end position="195"/>
    </location>
</feature>
<dbReference type="InterPro" id="IPR010642">
    <property type="entry name" value="Invasion_prot_B"/>
</dbReference>
<comment type="caution">
    <text evidence="2">The sequence shown here is derived from an EMBL/GenBank/DDBJ whole genome shotgun (WGS) entry which is preliminary data.</text>
</comment>
<dbReference type="InterPro" id="IPR038696">
    <property type="entry name" value="IalB_sf"/>
</dbReference>
<evidence type="ECO:0000313" key="3">
    <source>
        <dbReference type="Proteomes" id="UP000706333"/>
    </source>
</evidence>
<dbReference type="AlphaFoldDB" id="A0A934TKN1"/>
<name>A0A934TKN1_9RHOB</name>
<dbReference type="Proteomes" id="UP000706333">
    <property type="component" value="Unassembled WGS sequence"/>
</dbReference>
<dbReference type="RefSeq" id="WP_201156735.1">
    <property type="nucleotide sequence ID" value="NZ_NHSD01000189.1"/>
</dbReference>
<dbReference type="EMBL" id="NHSD01000189">
    <property type="protein sequence ID" value="MBK5926967.1"/>
    <property type="molecule type" value="Genomic_DNA"/>
</dbReference>
<gene>
    <name evidence="2" type="ORF">CCR87_06345</name>
</gene>
<accession>A0A934TKN1</accession>
<reference evidence="2" key="2">
    <citation type="journal article" date="2020" name="Microorganisms">
        <title>Osmotic Adaptation and Compatible Solute Biosynthesis of Phototrophic Bacteria as Revealed from Genome Analyses.</title>
        <authorList>
            <person name="Imhoff J.F."/>
            <person name="Rahn T."/>
            <person name="Kunzel S."/>
            <person name="Keller A."/>
            <person name="Neulinger S.C."/>
        </authorList>
    </citation>
    <scope>NUCLEOTIDE SEQUENCE</scope>
    <source>
        <strain evidence="2">LMG 28126</strain>
    </source>
</reference>
<keyword evidence="1" id="KW-0732">Signal</keyword>
<sequence>MTRFASPLAMAAVLALSPVGGAFAQDGDALLPGTGLPLGEEVTDGMGDTYVAEEFGDWTKLCQRVPDGSDPCGLTQLLTDSEGGPVAEITIFPLPPGGEAVAGANMITPLGTVLTQQISISVDGGTARRYPFLFCDVSGCYAQIGLTAAMVESFRRGTEATVTIASVAAPDQPVALSLSLNGFTAGYSALPQPGN</sequence>
<feature type="signal peptide" evidence="1">
    <location>
        <begin position="1"/>
        <end position="24"/>
    </location>
</feature>